<organism evidence="1 2">
    <name type="scientific">Labedaea rhizosphaerae</name>
    <dbReference type="NCBI Taxonomy" id="598644"/>
    <lineage>
        <taxon>Bacteria</taxon>
        <taxon>Bacillati</taxon>
        <taxon>Actinomycetota</taxon>
        <taxon>Actinomycetes</taxon>
        <taxon>Pseudonocardiales</taxon>
        <taxon>Pseudonocardiaceae</taxon>
        <taxon>Labedaea</taxon>
    </lineage>
</organism>
<dbReference type="Proteomes" id="UP000295444">
    <property type="component" value="Unassembled WGS sequence"/>
</dbReference>
<name>A0A4R6SFP8_LABRH</name>
<keyword evidence="2" id="KW-1185">Reference proteome</keyword>
<protein>
    <submittedName>
        <fullName evidence="1">Uncharacterized protein</fullName>
    </submittedName>
</protein>
<evidence type="ECO:0000313" key="1">
    <source>
        <dbReference type="EMBL" id="TDQ00513.1"/>
    </source>
</evidence>
<comment type="caution">
    <text evidence="1">The sequence shown here is derived from an EMBL/GenBank/DDBJ whole genome shotgun (WGS) entry which is preliminary data.</text>
</comment>
<evidence type="ECO:0000313" key="2">
    <source>
        <dbReference type="Proteomes" id="UP000295444"/>
    </source>
</evidence>
<reference evidence="1 2" key="1">
    <citation type="submission" date="2019-03" db="EMBL/GenBank/DDBJ databases">
        <title>Genomic Encyclopedia of Type Strains, Phase IV (KMG-IV): sequencing the most valuable type-strain genomes for metagenomic binning, comparative biology and taxonomic classification.</title>
        <authorList>
            <person name="Goeker M."/>
        </authorList>
    </citation>
    <scope>NUCLEOTIDE SEQUENCE [LARGE SCALE GENOMIC DNA]</scope>
    <source>
        <strain evidence="1 2">DSM 45361</strain>
    </source>
</reference>
<proteinExistence type="predicted"/>
<accession>A0A4R6SFP8</accession>
<sequence length="225" mass="25299">MTLDAVPQAWFGRIVRAAHDQTERLLAGTGVVTAPLRPGTRYAPPDSDVRFTVESWEPRVATSGELTFADETIGLACEFALRSAEAPATFDCAVQLRLPEGDQPAFLRTWSWTGAAELARWWRSAGRVTVTVRNKVGVGEFRLVPVRVDGRQWKVKVTAKLRGQGLARPLVAIALLVLRGRVDRQFVETLRKAERRWHEEIPPLLRRDPDELVQEALSKWRADRA</sequence>
<gene>
    <name evidence="1" type="ORF">EV186_102374</name>
</gene>
<dbReference type="AlphaFoldDB" id="A0A4R6SFP8"/>
<dbReference type="EMBL" id="SNXZ01000002">
    <property type="protein sequence ID" value="TDQ00513.1"/>
    <property type="molecule type" value="Genomic_DNA"/>
</dbReference>